<feature type="signal peptide" evidence="1">
    <location>
        <begin position="1"/>
        <end position="24"/>
    </location>
</feature>
<evidence type="ECO:0000259" key="2">
    <source>
        <dbReference type="Pfam" id="PF01464"/>
    </source>
</evidence>
<name>A0A2T0NBG6_9ACTN</name>
<dbReference type="AlphaFoldDB" id="A0A2T0NBG6"/>
<proteinExistence type="predicted"/>
<accession>A0A2T0NBG6</accession>
<dbReference type="EMBL" id="PVNG01000001">
    <property type="protein sequence ID" value="PRX70327.1"/>
    <property type="molecule type" value="Genomic_DNA"/>
</dbReference>
<evidence type="ECO:0000313" key="3">
    <source>
        <dbReference type="EMBL" id="PRX70327.1"/>
    </source>
</evidence>
<dbReference type="Gene3D" id="1.10.530.10">
    <property type="match status" value="1"/>
</dbReference>
<sequence>MPMLRRTGVLVLTATLVAAGGASAAQAQSSQTSGKNKSIARPLVAARGWSLAQFGCLVSLWHRESGWNHRAGNRSSGAYGIPQALPGHKMASAGSDWRTNPRTQIKWGLSYIKQRYSSPCRAWGHFQSHGWY</sequence>
<comment type="caution">
    <text evidence="3">The sequence shown here is derived from an EMBL/GenBank/DDBJ whole genome shotgun (WGS) entry which is preliminary data.</text>
</comment>
<feature type="chain" id="PRO_5038383184" evidence="1">
    <location>
        <begin position="25"/>
        <end position="132"/>
    </location>
</feature>
<feature type="domain" description="Transglycosylase SLT" evidence="2">
    <location>
        <begin position="57"/>
        <end position="118"/>
    </location>
</feature>
<gene>
    <name evidence="3" type="ORF">B0I32_101415</name>
</gene>
<dbReference type="InterPro" id="IPR023346">
    <property type="entry name" value="Lysozyme-like_dom_sf"/>
</dbReference>
<keyword evidence="4" id="KW-1185">Reference proteome</keyword>
<protein>
    <submittedName>
        <fullName evidence="3">Transglycosylase-like protein with SLT domain</fullName>
    </submittedName>
</protein>
<evidence type="ECO:0000256" key="1">
    <source>
        <dbReference type="SAM" id="SignalP"/>
    </source>
</evidence>
<dbReference type="Pfam" id="PF01464">
    <property type="entry name" value="SLT"/>
    <property type="match status" value="1"/>
</dbReference>
<dbReference type="SUPFAM" id="SSF53955">
    <property type="entry name" value="Lysozyme-like"/>
    <property type="match status" value="1"/>
</dbReference>
<organism evidence="3 4">
    <name type="scientific">Nonomuraea fuscirosea</name>
    <dbReference type="NCBI Taxonomy" id="1291556"/>
    <lineage>
        <taxon>Bacteria</taxon>
        <taxon>Bacillati</taxon>
        <taxon>Actinomycetota</taxon>
        <taxon>Actinomycetes</taxon>
        <taxon>Streptosporangiales</taxon>
        <taxon>Streptosporangiaceae</taxon>
        <taxon>Nonomuraea</taxon>
    </lineage>
</organism>
<reference evidence="3 4" key="1">
    <citation type="submission" date="2018-03" db="EMBL/GenBank/DDBJ databases">
        <title>Genomic Encyclopedia of Type Strains, Phase III (KMG-III): the genomes of soil and plant-associated and newly described type strains.</title>
        <authorList>
            <person name="Whitman W."/>
        </authorList>
    </citation>
    <scope>NUCLEOTIDE SEQUENCE [LARGE SCALE GENOMIC DNA]</scope>
    <source>
        <strain evidence="3 4">CGMCC 4.7104</strain>
    </source>
</reference>
<dbReference type="InterPro" id="IPR008258">
    <property type="entry name" value="Transglycosylase_SLT_dom_1"/>
</dbReference>
<keyword evidence="1" id="KW-0732">Signal</keyword>
<dbReference type="Proteomes" id="UP000238312">
    <property type="component" value="Unassembled WGS sequence"/>
</dbReference>
<evidence type="ECO:0000313" key="4">
    <source>
        <dbReference type="Proteomes" id="UP000238312"/>
    </source>
</evidence>